<keyword evidence="2" id="KW-1185">Reference proteome</keyword>
<reference evidence="1" key="1">
    <citation type="submission" date="2023-04" db="EMBL/GenBank/DDBJ databases">
        <title>Draft Genome sequencing of Naganishia species isolated from polar environments using Oxford Nanopore Technology.</title>
        <authorList>
            <person name="Leo P."/>
            <person name="Venkateswaran K."/>
        </authorList>
    </citation>
    <scope>NUCLEOTIDE SEQUENCE</scope>
    <source>
        <strain evidence="1">MNA-CCFEE 5262</strain>
    </source>
</reference>
<evidence type="ECO:0000313" key="2">
    <source>
        <dbReference type="Proteomes" id="UP001230649"/>
    </source>
</evidence>
<proteinExistence type="predicted"/>
<gene>
    <name evidence="1" type="ORF">QFC20_007193</name>
</gene>
<dbReference type="Proteomes" id="UP001230649">
    <property type="component" value="Unassembled WGS sequence"/>
</dbReference>
<protein>
    <submittedName>
        <fullName evidence="1">Uncharacterized protein</fullName>
    </submittedName>
</protein>
<evidence type="ECO:0000313" key="1">
    <source>
        <dbReference type="EMBL" id="KAJ9093145.1"/>
    </source>
</evidence>
<organism evidence="1 2">
    <name type="scientific">Naganishia adeliensis</name>
    <dbReference type="NCBI Taxonomy" id="92952"/>
    <lineage>
        <taxon>Eukaryota</taxon>
        <taxon>Fungi</taxon>
        <taxon>Dikarya</taxon>
        <taxon>Basidiomycota</taxon>
        <taxon>Agaricomycotina</taxon>
        <taxon>Tremellomycetes</taxon>
        <taxon>Filobasidiales</taxon>
        <taxon>Filobasidiaceae</taxon>
        <taxon>Naganishia</taxon>
    </lineage>
</organism>
<dbReference type="EMBL" id="JASBWS010000160">
    <property type="protein sequence ID" value="KAJ9093145.1"/>
    <property type="molecule type" value="Genomic_DNA"/>
</dbReference>
<name>A0ACC2V1D5_9TREE</name>
<accession>A0ACC2V1D5</accession>
<comment type="caution">
    <text evidence="1">The sequence shown here is derived from an EMBL/GenBank/DDBJ whole genome shotgun (WGS) entry which is preliminary data.</text>
</comment>
<sequence>MKFTLSTISVLAFALPLADLPFASAAHSNGLTGANALRRHHARMATGHVNVERSDIPRNAVLAKKMAQKKSTSYKIKKRGDGSVCKVRGSSRNSTTSAVSSTAASSTAASSAATSGASSVASSAASSVWSSVLPTTTDVTSTSVGDSWAVVPTSSVQASSVAVSSSQAAATSISIESPTSTSAAAAQTSASSNSGSSYSGSYTHLIPNGKKAGISAGDSFDHFKDKIGWWYDWTADPQGHSASGVTAMNMIWGAGSADGQDAQRLQAFKSLSYTPAYIIGYEEPDCEAGSGSAGFDVGTGISLWNELVGPKKAQGSVLIAPSMCTSRRIRLGRSDRFMDGVAVKPDIINLHINKNSKDGINMVLDHYWNTYKLPMIVTEFACVNDVNGFTACENQDEIDNFIHTIVDILENDSRVVGYAFSSGIGLGGTWKLMASSSGLSATGQSYLDAISKFH</sequence>